<proteinExistence type="predicted"/>
<keyword evidence="4 6" id="KW-0472">Membrane</keyword>
<dbReference type="GO" id="GO:0016020">
    <property type="term" value="C:membrane"/>
    <property type="evidence" value="ECO:0007669"/>
    <property type="project" value="UniProtKB-SubCell"/>
</dbReference>
<feature type="transmembrane region" description="Helical" evidence="6">
    <location>
        <begin position="261"/>
        <end position="277"/>
    </location>
</feature>
<feature type="transmembrane region" description="Helical" evidence="6">
    <location>
        <begin position="98"/>
        <end position="117"/>
    </location>
</feature>
<feature type="transmembrane region" description="Helical" evidence="6">
    <location>
        <begin position="498"/>
        <end position="519"/>
    </location>
</feature>
<feature type="domain" description="O-antigen ligase-related" evidence="7">
    <location>
        <begin position="267"/>
        <end position="440"/>
    </location>
</feature>
<accession>A0A5C5Y3B4</accession>
<evidence type="ECO:0000256" key="4">
    <source>
        <dbReference type="ARBA" id="ARBA00023136"/>
    </source>
</evidence>
<dbReference type="InterPro" id="IPR007016">
    <property type="entry name" value="O-antigen_ligase-rel_domated"/>
</dbReference>
<keyword evidence="9" id="KW-1185">Reference proteome</keyword>
<feature type="transmembrane region" description="Helical" evidence="6">
    <location>
        <begin position="59"/>
        <end position="77"/>
    </location>
</feature>
<dbReference type="RefSeq" id="WP_146439189.1">
    <property type="nucleotide sequence ID" value="NZ_SJPL01000001.1"/>
</dbReference>
<feature type="transmembrane region" description="Helical" evidence="6">
    <location>
        <begin position="28"/>
        <end position="47"/>
    </location>
</feature>
<reference evidence="8 9" key="1">
    <citation type="submission" date="2019-02" db="EMBL/GenBank/DDBJ databases">
        <title>Deep-cultivation of Planctomycetes and their phenomic and genomic characterization uncovers novel biology.</title>
        <authorList>
            <person name="Wiegand S."/>
            <person name="Jogler M."/>
            <person name="Boedeker C."/>
            <person name="Pinto D."/>
            <person name="Vollmers J."/>
            <person name="Rivas-Marin E."/>
            <person name="Kohn T."/>
            <person name="Peeters S.H."/>
            <person name="Heuer A."/>
            <person name="Rast P."/>
            <person name="Oberbeckmann S."/>
            <person name="Bunk B."/>
            <person name="Jeske O."/>
            <person name="Meyerdierks A."/>
            <person name="Storesund J.E."/>
            <person name="Kallscheuer N."/>
            <person name="Luecker S."/>
            <person name="Lage O.M."/>
            <person name="Pohl T."/>
            <person name="Merkel B.J."/>
            <person name="Hornburger P."/>
            <person name="Mueller R.-W."/>
            <person name="Bruemmer F."/>
            <person name="Labrenz M."/>
            <person name="Spormann A.M."/>
            <person name="Op Den Camp H."/>
            <person name="Overmann J."/>
            <person name="Amann R."/>
            <person name="Jetten M.S.M."/>
            <person name="Mascher T."/>
            <person name="Medema M.H."/>
            <person name="Devos D.P."/>
            <person name="Kaster A.-K."/>
            <person name="Ovreas L."/>
            <person name="Rohde M."/>
            <person name="Galperin M.Y."/>
            <person name="Jogler C."/>
        </authorList>
    </citation>
    <scope>NUCLEOTIDE SEQUENCE [LARGE SCALE GENOMIC DNA]</scope>
    <source>
        <strain evidence="8 9">Pan14r</strain>
    </source>
</reference>
<evidence type="ECO:0000256" key="3">
    <source>
        <dbReference type="ARBA" id="ARBA00022989"/>
    </source>
</evidence>
<feature type="transmembrane region" description="Helical" evidence="6">
    <location>
        <begin position="343"/>
        <end position="362"/>
    </location>
</feature>
<feature type="transmembrane region" description="Helical" evidence="6">
    <location>
        <begin position="526"/>
        <end position="545"/>
    </location>
</feature>
<evidence type="ECO:0000256" key="5">
    <source>
        <dbReference type="SAM" id="MobiDB-lite"/>
    </source>
</evidence>
<dbReference type="Proteomes" id="UP000317238">
    <property type="component" value="Unassembled WGS sequence"/>
</dbReference>
<gene>
    <name evidence="8" type="ORF">Pan14r_24270</name>
</gene>
<evidence type="ECO:0000256" key="6">
    <source>
        <dbReference type="SAM" id="Phobius"/>
    </source>
</evidence>
<evidence type="ECO:0000313" key="8">
    <source>
        <dbReference type="EMBL" id="TWT70127.1"/>
    </source>
</evidence>
<keyword evidence="2 6" id="KW-0812">Transmembrane</keyword>
<evidence type="ECO:0000259" key="7">
    <source>
        <dbReference type="Pfam" id="PF04932"/>
    </source>
</evidence>
<dbReference type="InterPro" id="IPR051533">
    <property type="entry name" value="WaaL-like"/>
</dbReference>
<feature type="region of interest" description="Disordered" evidence="5">
    <location>
        <begin position="307"/>
        <end position="337"/>
    </location>
</feature>
<dbReference type="OrthoDB" id="274640at2"/>
<feature type="region of interest" description="Disordered" evidence="5">
    <location>
        <begin position="1"/>
        <end position="26"/>
    </location>
</feature>
<evidence type="ECO:0000256" key="1">
    <source>
        <dbReference type="ARBA" id="ARBA00004141"/>
    </source>
</evidence>
<feature type="transmembrane region" description="Helical" evidence="6">
    <location>
        <begin position="591"/>
        <end position="609"/>
    </location>
</feature>
<feature type="compositionally biased region" description="Polar residues" evidence="5">
    <location>
        <begin position="316"/>
        <end position="337"/>
    </location>
</feature>
<feature type="transmembrane region" description="Helical" evidence="6">
    <location>
        <begin position="158"/>
        <end position="176"/>
    </location>
</feature>
<keyword evidence="3 6" id="KW-1133">Transmembrane helix</keyword>
<feature type="transmembrane region" description="Helical" evidence="6">
    <location>
        <begin position="224"/>
        <end position="249"/>
    </location>
</feature>
<comment type="caution">
    <text evidence="8">The sequence shown here is derived from an EMBL/GenBank/DDBJ whole genome shotgun (WGS) entry which is preliminary data.</text>
</comment>
<dbReference type="Pfam" id="PF04932">
    <property type="entry name" value="Wzy_C"/>
    <property type="match status" value="1"/>
</dbReference>
<protein>
    <submittedName>
        <fullName evidence="8">O-Antigen ligase</fullName>
    </submittedName>
</protein>
<evidence type="ECO:0000256" key="2">
    <source>
        <dbReference type="ARBA" id="ARBA00022692"/>
    </source>
</evidence>
<dbReference type="EMBL" id="SJPL01000001">
    <property type="protein sequence ID" value="TWT70127.1"/>
    <property type="molecule type" value="Genomic_DNA"/>
</dbReference>
<organism evidence="8 9">
    <name type="scientific">Crateriforma conspicua</name>
    <dbReference type="NCBI Taxonomy" id="2527996"/>
    <lineage>
        <taxon>Bacteria</taxon>
        <taxon>Pseudomonadati</taxon>
        <taxon>Planctomycetota</taxon>
        <taxon>Planctomycetia</taxon>
        <taxon>Planctomycetales</taxon>
        <taxon>Planctomycetaceae</taxon>
        <taxon>Crateriforma</taxon>
    </lineage>
</organism>
<feature type="transmembrane region" description="Helical" evidence="6">
    <location>
        <begin position="428"/>
        <end position="448"/>
    </location>
</feature>
<feature type="compositionally biased region" description="Low complexity" evidence="5">
    <location>
        <begin position="14"/>
        <end position="26"/>
    </location>
</feature>
<feature type="transmembrane region" description="Helical" evidence="6">
    <location>
        <begin position="132"/>
        <end position="149"/>
    </location>
</feature>
<comment type="subcellular location">
    <subcellularLocation>
        <location evidence="1">Membrane</location>
        <topology evidence="1">Multi-pass membrane protein</topology>
    </subcellularLocation>
</comment>
<sequence>MRQGSGKSKRRPADPAAAQGAPASASPWVTSAGFGLLAFTLVFAHYFPADSTAVESGDALWVCLLAILAGWAGWWSASDGVTVAQKSPVQFSARHRRTWIPDLLIFAVAGWIVLASWQTSPPGNLRMASNEAWWWVAAAVWWTGARRLTAGKAAIRRLLILIVIAISLAGAVEGLHQQWISLPADRARYAADPESVLAEVGIDAPPGSAQRMAFENRLNDGGPIGTFALANSFAAQLLVGLVLSVAVLVRSWNTLGHLHKAIGLGGCAILVLTLVATGSRSGMAAGVLTSLAAGCISLNRAGRQNNVKDIADPQDSGATHSSETVSSPEDQTRSNKQGSWQPVVIGIGVLIVVTLTAVVAFGRGEWVRQAPMSLAFRFQYWRSTAAMALDHPWFGAGPGNFQSLYERYREPSANEQIAEPHNFLMETLGAGGFLAAALLIVWFLSLLASQRHASAPENRHGESNPNETLDHQVVMGGFLAGVILCLMSRWVIGASPAIEAVLASVVLAGGWFVAMRAFVQVELDDAVVRSVSRVAIAGLLLHLTVSGGWTVPGVALAGWTLAALAFPSQWVPRSAVSVDPDSRSSWNHPRLAIGVIGMVLVCGIGFGSIRPVTQAARLSRQAEFSLMDGRVDQAWRLLNQAVDADPWDFRAALSAADASHWRLILAAPPQFGGDAQADRVSDASAEVQRRHQQWKNMVDTTLRRSGVSPSVRRVLAGQSLHVYQRFGFADDLSFAAELLNQSTAASPSHQWHWAQLAAVRQAMGDQAGAERAADTADTLSKLGNNYQRWLDRQFIYLPKVVGDEANFGPQTAPASEVLQNLLDENAVSAKISKSTHSDSQPES</sequence>
<dbReference type="PANTHER" id="PTHR37422:SF13">
    <property type="entry name" value="LIPOPOLYSACCHARIDE BIOSYNTHESIS PROTEIN PA4999-RELATED"/>
    <property type="match status" value="1"/>
</dbReference>
<dbReference type="AlphaFoldDB" id="A0A5C5Y3B4"/>
<name>A0A5C5Y3B4_9PLAN</name>
<evidence type="ECO:0000313" key="9">
    <source>
        <dbReference type="Proteomes" id="UP000317238"/>
    </source>
</evidence>
<dbReference type="GO" id="GO:0016874">
    <property type="term" value="F:ligase activity"/>
    <property type="evidence" value="ECO:0007669"/>
    <property type="project" value="UniProtKB-KW"/>
</dbReference>
<dbReference type="PANTHER" id="PTHR37422">
    <property type="entry name" value="TEICHURONIC ACID BIOSYNTHESIS PROTEIN TUAE"/>
    <property type="match status" value="1"/>
</dbReference>
<keyword evidence="8" id="KW-0436">Ligase</keyword>
<feature type="transmembrane region" description="Helical" evidence="6">
    <location>
        <begin position="469"/>
        <end position="492"/>
    </location>
</feature>